<dbReference type="AlphaFoldDB" id="A0A7X0T5K5"/>
<accession>A0A7X0T5K5</accession>
<dbReference type="Proteomes" id="UP000522007">
    <property type="component" value="Unassembled WGS sequence"/>
</dbReference>
<comment type="caution">
    <text evidence="2">The sequence shown here is derived from an EMBL/GenBank/DDBJ whole genome shotgun (WGS) entry which is preliminary data.</text>
</comment>
<evidence type="ECO:0000256" key="1">
    <source>
        <dbReference type="SAM" id="Phobius"/>
    </source>
</evidence>
<dbReference type="EMBL" id="JAAROP010000008">
    <property type="protein sequence ID" value="MBC1323005.1"/>
    <property type="molecule type" value="Genomic_DNA"/>
</dbReference>
<protein>
    <recommendedName>
        <fullName evidence="4">DUF1433 domain-containing protein</fullName>
    </recommendedName>
</protein>
<organism evidence="2 3">
    <name type="scientific">Listeria welshimeri</name>
    <dbReference type="NCBI Taxonomy" id="1643"/>
    <lineage>
        <taxon>Bacteria</taxon>
        <taxon>Bacillati</taxon>
        <taxon>Bacillota</taxon>
        <taxon>Bacilli</taxon>
        <taxon>Bacillales</taxon>
        <taxon>Listeriaceae</taxon>
        <taxon>Listeria</taxon>
    </lineage>
</organism>
<gene>
    <name evidence="2" type="ORF">HB853_08620</name>
</gene>
<proteinExistence type="predicted"/>
<evidence type="ECO:0000313" key="2">
    <source>
        <dbReference type="EMBL" id="MBC1323005.1"/>
    </source>
</evidence>
<reference evidence="2 3" key="1">
    <citation type="submission" date="2020-03" db="EMBL/GenBank/DDBJ databases">
        <title>Soil Listeria distribution.</title>
        <authorList>
            <person name="Liao J."/>
            <person name="Wiedmann M."/>
        </authorList>
    </citation>
    <scope>NUCLEOTIDE SEQUENCE [LARGE SCALE GENOMIC DNA]</scope>
    <source>
        <strain evidence="2 3">FSL L7-1829</strain>
    </source>
</reference>
<evidence type="ECO:0008006" key="4">
    <source>
        <dbReference type="Google" id="ProtNLM"/>
    </source>
</evidence>
<sequence length="130" mass="14729">MKKGRIILISVVAVIILIVLTIGGKMYMDNKKEQKKLDIEKQSVKVLKKTFADLARVKIERTGYNKMTGSYRMVITMTNKQGNSAHFSYGFVENEDELGSYGIVDENVQKQGTTTTKIRVIFSDESEEDI</sequence>
<evidence type="ECO:0000313" key="3">
    <source>
        <dbReference type="Proteomes" id="UP000522007"/>
    </source>
</evidence>
<feature type="transmembrane region" description="Helical" evidence="1">
    <location>
        <begin position="6"/>
        <end position="27"/>
    </location>
</feature>
<keyword evidence="1" id="KW-0812">Transmembrane</keyword>
<keyword evidence="1" id="KW-1133">Transmembrane helix</keyword>
<name>A0A7X0T5K5_LISWE</name>
<keyword evidence="1" id="KW-0472">Membrane</keyword>